<dbReference type="STRING" id="272123.Anacy_5167"/>
<organism evidence="5 6">
    <name type="scientific">Anabaena cylindrica (strain ATCC 27899 / PCC 7122)</name>
    <dbReference type="NCBI Taxonomy" id="272123"/>
    <lineage>
        <taxon>Bacteria</taxon>
        <taxon>Bacillati</taxon>
        <taxon>Cyanobacteriota</taxon>
        <taxon>Cyanophyceae</taxon>
        <taxon>Nostocales</taxon>
        <taxon>Nostocaceae</taxon>
        <taxon>Anabaena</taxon>
    </lineage>
</organism>
<keyword evidence="2" id="KW-0560">Oxidoreductase</keyword>
<dbReference type="OrthoDB" id="9805398at2"/>
<dbReference type="RefSeq" id="WP_015217113.1">
    <property type="nucleotide sequence ID" value="NC_019771.1"/>
</dbReference>
<dbReference type="KEGG" id="acy:Anacy_5167"/>
<dbReference type="GO" id="GO:0003938">
    <property type="term" value="F:IMP dehydrogenase activity"/>
    <property type="evidence" value="ECO:0007669"/>
    <property type="project" value="InterPro"/>
</dbReference>
<dbReference type="SMART" id="SM01240">
    <property type="entry name" value="IMPDH"/>
    <property type="match status" value="1"/>
</dbReference>
<dbReference type="InterPro" id="IPR005990">
    <property type="entry name" value="IMP_DH"/>
</dbReference>
<dbReference type="NCBIfam" id="TIGR01304">
    <property type="entry name" value="IMP_DH_rel_2"/>
    <property type="match status" value="1"/>
</dbReference>
<reference evidence="6" key="1">
    <citation type="journal article" date="2013" name="Proc. Natl. Acad. Sci. U.S.A.">
        <title>Improving the coverage of the cyanobacterial phylum using diversity-driven genome sequencing.</title>
        <authorList>
            <person name="Shih P.M."/>
            <person name="Wu D."/>
            <person name="Latifi A."/>
            <person name="Axen S.D."/>
            <person name="Fewer D.P."/>
            <person name="Talla E."/>
            <person name="Calteau A."/>
            <person name="Cai F."/>
            <person name="Tandeau de Marsac N."/>
            <person name="Rippka R."/>
            <person name="Herdman M."/>
            <person name="Sivonen K."/>
            <person name="Coursin T."/>
            <person name="Laurent T."/>
            <person name="Goodwin L."/>
            <person name="Nolan M."/>
            <person name="Davenport K.W."/>
            <person name="Han C.S."/>
            <person name="Rubin E.M."/>
            <person name="Eisen J.A."/>
            <person name="Woyke T."/>
            <person name="Gugger M."/>
            <person name="Kerfeld C.A."/>
        </authorList>
    </citation>
    <scope>NUCLEOTIDE SEQUENCE [LARGE SCALE GENOMIC DNA]</scope>
    <source>
        <strain evidence="6">ATCC 27899 / PCC 7122</strain>
    </source>
</reference>
<protein>
    <submittedName>
        <fullName evidence="5">IMP dehydrogenase family protein</fullName>
    </submittedName>
</protein>
<evidence type="ECO:0000313" key="6">
    <source>
        <dbReference type="Proteomes" id="UP000010474"/>
    </source>
</evidence>
<dbReference type="PATRIC" id="fig|272123.3.peg.5608"/>
<dbReference type="Gene3D" id="3.20.20.70">
    <property type="entry name" value="Aldolase class I"/>
    <property type="match status" value="1"/>
</dbReference>
<keyword evidence="3" id="KW-0520">NAD</keyword>
<sequence>MEIQLGRGKIARRAYGIDEIALVPGNKTLDPSLADTSWRIGNIEREIPIIASAMDGVVDVEMAVRLSQLGALGVINLEGVQTRYADPEPILDRIASVGKDEFVALMQELYAEPIKPELIEKRIQEIKQQGGIAAVSATPVGASKFGEVVAKAGADLFFIQATVVSTDHLSPESVIPLDLAEFCRSMPIPVALGNCVTYEVTLDLMKAGAAAVLVGIGPGAACTSRGVLGVGVPQATAIADCAAARDDYYRETGKYIPVIADGGLITGGDICKCIACGADGVMIGSPFARAAEAPGRGYHWGMATPSPVLPRGTRIRVGTTGTLEQILIGPAGLDDGTHNLLGALKTSMGTLGAKNIQEMQQVEVVIAPSLLTEGKVYQKAQQLGMGK</sequence>
<dbReference type="CDD" id="cd00381">
    <property type="entry name" value="IMPDH"/>
    <property type="match status" value="1"/>
</dbReference>
<dbReference type="PANTHER" id="PTHR11911">
    <property type="entry name" value="INOSINE-5-MONOPHOSPHATE DEHYDROGENASE RELATED"/>
    <property type="match status" value="1"/>
</dbReference>
<dbReference type="eggNOG" id="COG0516">
    <property type="taxonomic scope" value="Bacteria"/>
</dbReference>
<dbReference type="EMBL" id="CP003659">
    <property type="protein sequence ID" value="AFZ60498.1"/>
    <property type="molecule type" value="Genomic_DNA"/>
</dbReference>
<dbReference type="SUPFAM" id="SSF51412">
    <property type="entry name" value="Inosine monophosphate dehydrogenase (IMPDH)"/>
    <property type="match status" value="1"/>
</dbReference>
<dbReference type="Pfam" id="PF00478">
    <property type="entry name" value="IMPDH"/>
    <property type="match status" value="1"/>
</dbReference>
<evidence type="ECO:0000259" key="4">
    <source>
        <dbReference type="Pfam" id="PF00478"/>
    </source>
</evidence>
<evidence type="ECO:0000256" key="3">
    <source>
        <dbReference type="ARBA" id="ARBA00023027"/>
    </source>
</evidence>
<dbReference type="GO" id="GO:0006183">
    <property type="term" value="P:GTP biosynthetic process"/>
    <property type="evidence" value="ECO:0007669"/>
    <property type="project" value="TreeGrafter"/>
</dbReference>
<evidence type="ECO:0000256" key="2">
    <source>
        <dbReference type="ARBA" id="ARBA00023002"/>
    </source>
</evidence>
<feature type="domain" description="IMP dehydrogenase/GMP reductase" evidence="4">
    <location>
        <begin position="16"/>
        <end position="296"/>
    </location>
</feature>
<accession>K9ZMN2</accession>
<name>K9ZMN2_ANACC</name>
<proteinExistence type="inferred from homology"/>
<keyword evidence="6" id="KW-1185">Reference proteome</keyword>
<dbReference type="Proteomes" id="UP000010474">
    <property type="component" value="Chromosome"/>
</dbReference>
<dbReference type="PANTHER" id="PTHR11911:SF85">
    <property type="entry name" value="INOSINE-5'-MONOPHOSPHATE DEHYDROGENASE"/>
    <property type="match status" value="1"/>
</dbReference>
<comment type="similarity">
    <text evidence="1">Belongs to the IMPDH/GMPR family.</text>
</comment>
<dbReference type="InterPro" id="IPR001093">
    <property type="entry name" value="IMP_DH_GMPRt"/>
</dbReference>
<evidence type="ECO:0000256" key="1">
    <source>
        <dbReference type="ARBA" id="ARBA00005502"/>
    </source>
</evidence>
<dbReference type="AlphaFoldDB" id="K9ZMN2"/>
<dbReference type="InterPro" id="IPR005992">
    <property type="entry name" value="IMP_DH-rel2"/>
</dbReference>
<gene>
    <name evidence="5" type="ordered locus">Anacy_5167</name>
</gene>
<dbReference type="InterPro" id="IPR013785">
    <property type="entry name" value="Aldolase_TIM"/>
</dbReference>
<evidence type="ECO:0000313" key="5">
    <source>
        <dbReference type="EMBL" id="AFZ60498.1"/>
    </source>
</evidence>
<dbReference type="HOGENOM" id="CLU_064068_0_0_3"/>